<protein>
    <submittedName>
        <fullName evidence="1">Uncharacterized protein</fullName>
    </submittedName>
</protein>
<dbReference type="AlphaFoldDB" id="H1DF03"/>
<gene>
    <name evidence="1" type="ORF">HMPREF9449_00839</name>
</gene>
<evidence type="ECO:0000313" key="2">
    <source>
        <dbReference type="Proteomes" id="UP000004892"/>
    </source>
</evidence>
<name>H1DF03_9BACT</name>
<accession>H1DF03</accession>
<comment type="caution">
    <text evidence="1">The sequence shown here is derived from an EMBL/GenBank/DDBJ whole genome shotgun (WGS) entry which is preliminary data.</text>
</comment>
<dbReference type="EMBL" id="ADMC01000014">
    <property type="protein sequence ID" value="EHP49321.1"/>
    <property type="molecule type" value="Genomic_DNA"/>
</dbReference>
<keyword evidence="2" id="KW-1185">Reference proteome</keyword>
<reference evidence="1 2" key="1">
    <citation type="submission" date="2012-01" db="EMBL/GenBank/DDBJ databases">
        <title>The Genome Sequence of Odoribacter laneus YIT 12061.</title>
        <authorList>
            <consortium name="The Broad Institute Genome Sequencing Platform"/>
            <person name="Earl A."/>
            <person name="Ward D."/>
            <person name="Feldgarden M."/>
            <person name="Gevers D."/>
            <person name="Morotomi M."/>
            <person name="Young S.K."/>
            <person name="Zeng Q."/>
            <person name="Gargeya S."/>
            <person name="Fitzgerald M."/>
            <person name="Haas B."/>
            <person name="Abouelleil A."/>
            <person name="Alvarado L."/>
            <person name="Arachchi H.M."/>
            <person name="Berlin A."/>
            <person name="Chapman S.B."/>
            <person name="Gearin G."/>
            <person name="Goldberg J."/>
            <person name="Griggs A."/>
            <person name="Gujja S."/>
            <person name="Hansen M."/>
            <person name="Heiman D."/>
            <person name="Howarth C."/>
            <person name="Larimer J."/>
            <person name="Lui A."/>
            <person name="MacDonald P.J.P."/>
            <person name="McCowen C."/>
            <person name="Montmayeur A."/>
            <person name="Murphy C."/>
            <person name="Neiman D."/>
            <person name="Pearson M."/>
            <person name="Priest M."/>
            <person name="Roberts A."/>
            <person name="Saif S."/>
            <person name="Shea T."/>
            <person name="Sisk P."/>
            <person name="Stolte C."/>
            <person name="Sykes S."/>
            <person name="Wortman J."/>
            <person name="Nusbaum C."/>
            <person name="Birren B."/>
        </authorList>
    </citation>
    <scope>NUCLEOTIDE SEQUENCE [LARGE SCALE GENOMIC DNA]</scope>
    <source>
        <strain evidence="1 2">YIT 12061</strain>
    </source>
</reference>
<dbReference type="HOGENOM" id="CLU_3397630_0_0_10"/>
<proteinExistence type="predicted"/>
<evidence type="ECO:0000313" key="1">
    <source>
        <dbReference type="EMBL" id="EHP49321.1"/>
    </source>
</evidence>
<dbReference type="Proteomes" id="UP000004892">
    <property type="component" value="Unassembled WGS sequence"/>
</dbReference>
<organism evidence="1 2">
    <name type="scientific">Odoribacter laneus YIT 12061</name>
    <dbReference type="NCBI Taxonomy" id="742817"/>
    <lineage>
        <taxon>Bacteria</taxon>
        <taxon>Pseudomonadati</taxon>
        <taxon>Bacteroidota</taxon>
        <taxon>Bacteroidia</taxon>
        <taxon>Bacteroidales</taxon>
        <taxon>Odoribacteraceae</taxon>
        <taxon>Odoribacter</taxon>
    </lineage>
</organism>
<sequence>MEMEILVDSYWDGYHFVGKYIKIRIGYVTYL</sequence>